<dbReference type="RefSeq" id="WP_104057712.1">
    <property type="nucleotide sequence ID" value="NZ_PREZ01000003.1"/>
</dbReference>
<feature type="transmembrane region" description="Helical" evidence="1">
    <location>
        <begin position="311"/>
        <end position="335"/>
    </location>
</feature>
<proteinExistence type="predicted"/>
<evidence type="ECO:0000313" key="2">
    <source>
        <dbReference type="EMBL" id="PPA70963.1"/>
    </source>
</evidence>
<name>A0A2S5GDJ2_9BACL</name>
<evidence type="ECO:0008006" key="4">
    <source>
        <dbReference type="Google" id="ProtNLM"/>
    </source>
</evidence>
<feature type="transmembrane region" description="Helical" evidence="1">
    <location>
        <begin position="7"/>
        <end position="26"/>
    </location>
</feature>
<feature type="transmembrane region" description="Helical" evidence="1">
    <location>
        <begin position="284"/>
        <end position="304"/>
    </location>
</feature>
<feature type="transmembrane region" description="Helical" evidence="1">
    <location>
        <begin position="115"/>
        <end position="134"/>
    </location>
</feature>
<keyword evidence="1" id="KW-0812">Transmembrane</keyword>
<feature type="transmembrane region" description="Helical" evidence="1">
    <location>
        <begin position="836"/>
        <end position="856"/>
    </location>
</feature>
<dbReference type="PANTHER" id="PTHR38454">
    <property type="entry name" value="INTEGRAL MEMBRANE PROTEIN-RELATED"/>
    <property type="match status" value="1"/>
</dbReference>
<feature type="transmembrane region" description="Helical" evidence="1">
    <location>
        <begin position="141"/>
        <end position="158"/>
    </location>
</feature>
<dbReference type="Pfam" id="PF09586">
    <property type="entry name" value="YfhO"/>
    <property type="match status" value="1"/>
</dbReference>
<protein>
    <recommendedName>
        <fullName evidence="4">YfhO family protein</fullName>
    </recommendedName>
</protein>
<feature type="transmembrane region" description="Helical" evidence="1">
    <location>
        <begin position="372"/>
        <end position="389"/>
    </location>
</feature>
<evidence type="ECO:0000256" key="1">
    <source>
        <dbReference type="SAM" id="Phobius"/>
    </source>
</evidence>
<feature type="transmembrane region" description="Helical" evidence="1">
    <location>
        <begin position="241"/>
        <end position="264"/>
    </location>
</feature>
<keyword evidence="1" id="KW-0472">Membrane</keyword>
<keyword evidence="1" id="KW-1133">Transmembrane helix</keyword>
<dbReference type="EMBL" id="PREZ01000003">
    <property type="protein sequence ID" value="PPA70963.1"/>
    <property type="molecule type" value="Genomic_DNA"/>
</dbReference>
<feature type="transmembrane region" description="Helical" evidence="1">
    <location>
        <begin position="191"/>
        <end position="221"/>
    </location>
</feature>
<feature type="transmembrane region" description="Helical" evidence="1">
    <location>
        <begin position="61"/>
        <end position="80"/>
    </location>
</feature>
<dbReference type="AlphaFoldDB" id="A0A2S5GDJ2"/>
<organism evidence="2 3">
    <name type="scientific">Jeotgalibacillus proteolyticus</name>
    <dbReference type="NCBI Taxonomy" id="2082395"/>
    <lineage>
        <taxon>Bacteria</taxon>
        <taxon>Bacillati</taxon>
        <taxon>Bacillota</taxon>
        <taxon>Bacilli</taxon>
        <taxon>Bacillales</taxon>
        <taxon>Caryophanaceae</taxon>
        <taxon>Jeotgalibacillus</taxon>
    </lineage>
</organism>
<comment type="caution">
    <text evidence="2">The sequence shown here is derived from an EMBL/GenBank/DDBJ whole genome shotgun (WGS) entry which is preliminary data.</text>
</comment>
<keyword evidence="3" id="KW-1185">Reference proteome</keyword>
<accession>A0A2S5GDJ2</accession>
<dbReference type="InterPro" id="IPR018580">
    <property type="entry name" value="Uncharacterised_YfhO"/>
</dbReference>
<feature type="transmembrane region" description="Helical" evidence="1">
    <location>
        <begin position="401"/>
        <end position="417"/>
    </location>
</feature>
<dbReference type="PANTHER" id="PTHR38454:SF1">
    <property type="entry name" value="INTEGRAL MEMBRANE PROTEIN"/>
    <property type="match status" value="1"/>
</dbReference>
<gene>
    <name evidence="2" type="ORF">C4B60_09270</name>
</gene>
<evidence type="ECO:0000313" key="3">
    <source>
        <dbReference type="Proteomes" id="UP000239047"/>
    </source>
</evidence>
<feature type="transmembrane region" description="Helical" evidence="1">
    <location>
        <begin position="347"/>
        <end position="365"/>
    </location>
</feature>
<sequence length="877" mass="100831">MINKRNILLLVLAAFAAAFFSHFFFLREWWNDSYMLGPNDGLNQIAPFKEMFYNEYTSGSFFYSFSFGMGAGIYSQLGYYYSTNLIYIVTVAAVYLLEVTSIIDKPDVLFWAQANVWLSVIRVTGIIILTTLVFRYMKIRLIPAFAGASLYAINAIYFRHVVYWEFFADAFFWVPLLVLGVEKIIREKQPVWFIAAVALTVFTNFYFAYINLIFIAIYIVFRWFIHLEKNEASLRSQIKQLGFGGLLGFGIGSVGFIPAVYGYLNNHRPPFENDIPLLDPFDNVLFSSLTLLLPAIFLLFVWMWSFYRNRLFLLFASLSLLLSILHFVPYAGSMFNGFSAPRNRFEYLAYFSIGGMTAVGLQLLAKARKLQLVIAGGFAIGAYLFYYYFDQTYTADTDKAIVILIQAAIVLVAFLLYGWFKKPAYGYTLIAVIIIGNIVVMNNHQQHSFGSVERVNKEYLLSEDYMHPEQKELIAELQEIDNSVMPRLDWRGEDLRNNIPIVQGFYGTSAYSSIQNKNVLFFYYEDLEIDMEHESVSRYSGFGDRANLYSLLRGKYLMHAKAWEEEIIPYGFEEILQSENYVIYENTNVLPFIKTSSELYNEDDVKQVDIPSRESAMLSGIVVKDLEQEPSEIESQEDLLENAEIVPVDATYEDGQLTVTGDRGGLDFRINEAAADWEDLYLSFFLENNDRQAPMLKIAVNEFETLRKSHRSLYRTAINDITVRVASAETVSLRVREGSYTLENLKLFGEDYAALDEAVQTDTHPDEAELSGNKIKLQFDNRDNDSHLTIPIPYELGWQVKVNGEKRDILETNFAFLGTEIDEGENTVEFVYYPPYFRSSLTAAVVSLLITVIWGMTHWKKNRKSRPGRNDKFINVR</sequence>
<feature type="transmembrane region" description="Helical" evidence="1">
    <location>
        <begin position="424"/>
        <end position="441"/>
    </location>
</feature>
<reference evidence="2 3" key="1">
    <citation type="submission" date="2018-02" db="EMBL/GenBank/DDBJ databases">
        <title>Jeotgalibacillus proteolyticum sp. nov. a protease producing bacterium isolated from ocean sediments of Laizhou Bay.</title>
        <authorList>
            <person name="Li Y."/>
        </authorList>
    </citation>
    <scope>NUCLEOTIDE SEQUENCE [LARGE SCALE GENOMIC DNA]</scope>
    <source>
        <strain evidence="2 3">22-7</strain>
    </source>
</reference>
<feature type="transmembrane region" description="Helical" evidence="1">
    <location>
        <begin position="85"/>
        <end position="103"/>
    </location>
</feature>
<dbReference type="OrthoDB" id="9815466at2"/>
<dbReference type="Proteomes" id="UP000239047">
    <property type="component" value="Unassembled WGS sequence"/>
</dbReference>